<sequence>MKEPNGTSGGGADDSDSSSDFVTESQLSHILGLHELELKNLAYDTLDANQKINLLTIRTLGIVYGLVTVIYLLATIFTAKVTLAKASASLESLLVVFVAFYGLVMLLSEAAQKTMSSTPPSTEDIESAPNEE</sequence>
<keyword evidence="2" id="KW-1133">Transmembrane helix</keyword>
<protein>
    <submittedName>
        <fullName evidence="3">Uncharacterized protein</fullName>
    </submittedName>
</protein>
<keyword evidence="4" id="KW-1185">Reference proteome</keyword>
<evidence type="ECO:0000313" key="3">
    <source>
        <dbReference type="EMBL" id="QLH82237.1"/>
    </source>
</evidence>
<dbReference type="GeneID" id="56083269"/>
<dbReference type="Proteomes" id="UP000509346">
    <property type="component" value="Chromosome"/>
</dbReference>
<proteinExistence type="predicted"/>
<organism evidence="3 4">
    <name type="scientific">Halosimplex pelagicum</name>
    <dbReference type="NCBI Taxonomy" id="869886"/>
    <lineage>
        <taxon>Archaea</taxon>
        <taxon>Methanobacteriati</taxon>
        <taxon>Methanobacteriota</taxon>
        <taxon>Stenosarchaea group</taxon>
        <taxon>Halobacteria</taxon>
        <taxon>Halobacteriales</taxon>
        <taxon>Haloarculaceae</taxon>
        <taxon>Halosimplex</taxon>
    </lineage>
</organism>
<evidence type="ECO:0000256" key="2">
    <source>
        <dbReference type="SAM" id="Phobius"/>
    </source>
</evidence>
<feature type="region of interest" description="Disordered" evidence="1">
    <location>
        <begin position="1"/>
        <end position="20"/>
    </location>
</feature>
<dbReference type="KEGG" id="hpel:HZS54_11730"/>
<gene>
    <name evidence="3" type="ORF">HZS54_11730</name>
</gene>
<reference evidence="3 4" key="1">
    <citation type="submission" date="2020-07" db="EMBL/GenBank/DDBJ databases">
        <title>Halosimplex litoreum sp. nov. and Halosimplex rubrum sp. nov., isolated from different salt environments.</title>
        <authorList>
            <person name="Cui H."/>
        </authorList>
    </citation>
    <scope>NUCLEOTIDE SEQUENCE [LARGE SCALE GENOMIC DNA]</scope>
    <source>
        <strain evidence="3 4">R2</strain>
    </source>
</reference>
<evidence type="ECO:0000313" key="4">
    <source>
        <dbReference type="Proteomes" id="UP000509346"/>
    </source>
</evidence>
<dbReference type="RefSeq" id="WP_179922705.1">
    <property type="nucleotide sequence ID" value="NZ_CP058909.1"/>
</dbReference>
<keyword evidence="2" id="KW-0812">Transmembrane</keyword>
<evidence type="ECO:0000256" key="1">
    <source>
        <dbReference type="SAM" id="MobiDB-lite"/>
    </source>
</evidence>
<accession>A0A7D5P6Q9</accession>
<name>A0A7D5P6Q9_9EURY</name>
<feature type="transmembrane region" description="Helical" evidence="2">
    <location>
        <begin position="61"/>
        <end position="83"/>
    </location>
</feature>
<keyword evidence="2" id="KW-0472">Membrane</keyword>
<feature type="transmembrane region" description="Helical" evidence="2">
    <location>
        <begin position="89"/>
        <end position="107"/>
    </location>
</feature>
<dbReference type="AlphaFoldDB" id="A0A7D5P6Q9"/>
<dbReference type="EMBL" id="CP058909">
    <property type="protein sequence ID" value="QLH82237.1"/>
    <property type="molecule type" value="Genomic_DNA"/>
</dbReference>